<keyword evidence="3" id="KW-0812">Transmembrane</keyword>
<dbReference type="GO" id="GO:0005886">
    <property type="term" value="C:plasma membrane"/>
    <property type="evidence" value="ECO:0007669"/>
    <property type="project" value="UniProtKB-SubCell"/>
</dbReference>
<comment type="subcellular location">
    <subcellularLocation>
        <location evidence="1">Cell membrane</location>
        <topology evidence="1">Single-pass membrane protein</topology>
    </subcellularLocation>
</comment>
<gene>
    <name evidence="12" type="ORF">BVC80_9093g92</name>
</gene>
<protein>
    <submittedName>
        <fullName evidence="12">Leucine-rich repeat</fullName>
    </submittedName>
</protein>
<keyword evidence="8" id="KW-0675">Receptor</keyword>
<dbReference type="Pfam" id="PF08263">
    <property type="entry name" value="LRRNT_2"/>
    <property type="match status" value="1"/>
</dbReference>
<dbReference type="EMBL" id="MVGT01003948">
    <property type="protein sequence ID" value="OVA02746.1"/>
    <property type="molecule type" value="Genomic_DNA"/>
</dbReference>
<dbReference type="STRING" id="56857.A0A200PX33"/>
<evidence type="ECO:0000256" key="1">
    <source>
        <dbReference type="ARBA" id="ARBA00004162"/>
    </source>
</evidence>
<dbReference type="Gene3D" id="3.80.10.10">
    <property type="entry name" value="Ribonuclease Inhibitor"/>
    <property type="match status" value="6"/>
</dbReference>
<dbReference type="FunFam" id="3.80.10.10:FF:000095">
    <property type="entry name" value="LRR receptor-like serine/threonine-protein kinase GSO1"/>
    <property type="match status" value="1"/>
</dbReference>
<dbReference type="InterPro" id="IPR003591">
    <property type="entry name" value="Leu-rich_rpt_typical-subtyp"/>
</dbReference>
<organism evidence="12 13">
    <name type="scientific">Macleaya cordata</name>
    <name type="common">Five-seeded plume-poppy</name>
    <name type="synonym">Bocconia cordata</name>
    <dbReference type="NCBI Taxonomy" id="56857"/>
    <lineage>
        <taxon>Eukaryota</taxon>
        <taxon>Viridiplantae</taxon>
        <taxon>Streptophyta</taxon>
        <taxon>Embryophyta</taxon>
        <taxon>Tracheophyta</taxon>
        <taxon>Spermatophyta</taxon>
        <taxon>Magnoliopsida</taxon>
        <taxon>Ranunculales</taxon>
        <taxon>Papaveraceae</taxon>
        <taxon>Papaveroideae</taxon>
        <taxon>Macleaya</taxon>
    </lineage>
</organism>
<proteinExistence type="predicted"/>
<evidence type="ECO:0000259" key="11">
    <source>
        <dbReference type="Pfam" id="PF08263"/>
    </source>
</evidence>
<dbReference type="AlphaFoldDB" id="A0A200PX33"/>
<dbReference type="Pfam" id="PF13855">
    <property type="entry name" value="LRR_8"/>
    <property type="match status" value="1"/>
</dbReference>
<feature type="chain" id="PRO_5013256181" evidence="10">
    <location>
        <begin position="25"/>
        <end position="757"/>
    </location>
</feature>
<dbReference type="OrthoDB" id="676979at2759"/>
<dbReference type="InterPro" id="IPR013210">
    <property type="entry name" value="LRR_N_plant-typ"/>
</dbReference>
<evidence type="ECO:0000313" key="12">
    <source>
        <dbReference type="EMBL" id="OVA02746.1"/>
    </source>
</evidence>
<feature type="domain" description="Leucine-rich repeat-containing N-terminal plant-type" evidence="11">
    <location>
        <begin position="32"/>
        <end position="79"/>
    </location>
</feature>
<dbReference type="InterPro" id="IPR032675">
    <property type="entry name" value="LRR_dom_sf"/>
</dbReference>
<evidence type="ECO:0000313" key="13">
    <source>
        <dbReference type="Proteomes" id="UP000195402"/>
    </source>
</evidence>
<reference evidence="12 13" key="1">
    <citation type="journal article" date="2017" name="Mol. Plant">
        <title>The Genome of Medicinal Plant Macleaya cordata Provides New Insights into Benzylisoquinoline Alkaloids Metabolism.</title>
        <authorList>
            <person name="Liu X."/>
            <person name="Liu Y."/>
            <person name="Huang P."/>
            <person name="Ma Y."/>
            <person name="Qing Z."/>
            <person name="Tang Q."/>
            <person name="Cao H."/>
            <person name="Cheng P."/>
            <person name="Zheng Y."/>
            <person name="Yuan Z."/>
            <person name="Zhou Y."/>
            <person name="Liu J."/>
            <person name="Tang Z."/>
            <person name="Zhuo Y."/>
            <person name="Zhang Y."/>
            <person name="Yu L."/>
            <person name="Huang J."/>
            <person name="Yang P."/>
            <person name="Peng Q."/>
            <person name="Zhang J."/>
            <person name="Jiang W."/>
            <person name="Zhang Z."/>
            <person name="Lin K."/>
            <person name="Ro D.K."/>
            <person name="Chen X."/>
            <person name="Xiong X."/>
            <person name="Shang Y."/>
            <person name="Huang S."/>
            <person name="Zeng J."/>
        </authorList>
    </citation>
    <scope>NUCLEOTIDE SEQUENCE [LARGE SCALE GENOMIC DNA]</scope>
    <source>
        <strain evidence="13">cv. BLH2017</strain>
        <tissue evidence="12">Root</tissue>
    </source>
</reference>
<dbReference type="PANTHER" id="PTHR27000:SF787">
    <property type="entry name" value="RECEPTOR-LIKE PROTEIN 39"/>
    <property type="match status" value="1"/>
</dbReference>
<comment type="caution">
    <text evidence="12">The sequence shown here is derived from an EMBL/GenBank/DDBJ whole genome shotgun (WGS) entry which is preliminary data.</text>
</comment>
<keyword evidence="6" id="KW-1133">Transmembrane helix</keyword>
<dbReference type="InParanoid" id="A0A200PX33"/>
<name>A0A200PX33_MACCD</name>
<dbReference type="OMA" id="ANANIYY"/>
<evidence type="ECO:0000256" key="3">
    <source>
        <dbReference type="ARBA" id="ARBA00022692"/>
    </source>
</evidence>
<dbReference type="SUPFAM" id="SSF52058">
    <property type="entry name" value="L domain-like"/>
    <property type="match status" value="3"/>
</dbReference>
<evidence type="ECO:0000256" key="9">
    <source>
        <dbReference type="ARBA" id="ARBA00023180"/>
    </source>
</evidence>
<evidence type="ECO:0000256" key="10">
    <source>
        <dbReference type="SAM" id="SignalP"/>
    </source>
</evidence>
<feature type="signal peptide" evidence="10">
    <location>
        <begin position="1"/>
        <end position="24"/>
    </location>
</feature>
<evidence type="ECO:0000256" key="4">
    <source>
        <dbReference type="ARBA" id="ARBA00022729"/>
    </source>
</evidence>
<keyword evidence="7" id="KW-0472">Membrane</keyword>
<evidence type="ECO:0000256" key="6">
    <source>
        <dbReference type="ARBA" id="ARBA00022989"/>
    </source>
</evidence>
<evidence type="ECO:0000256" key="7">
    <source>
        <dbReference type="ARBA" id="ARBA00023136"/>
    </source>
</evidence>
<keyword evidence="2" id="KW-0433">Leucine-rich repeat</keyword>
<evidence type="ECO:0000256" key="2">
    <source>
        <dbReference type="ARBA" id="ARBA00022614"/>
    </source>
</evidence>
<dbReference type="InterPro" id="IPR001611">
    <property type="entry name" value="Leu-rich_rpt"/>
</dbReference>
<sequence>MRFLQFSWLFLLFLLSILYEGNNSSVHGQCMNDQRALLLQLNQSLSFFSRFPSSLTSSKLSSWSSNTDCCSSWNGVICDRAGHVLSLDLSNEFISGGLDNSSSLFNLQYLERLNLAFNLFRSTPIPSGFDQLANLTYLNLSNSGFTGQIPIDISRLTRLVTLDLSTFSPGKTPLMLNDPDLGTLIRNLTELRELWLDGVNISADGSKWCKALSSSLPNLQVLSLSNCYLSGPFDSSLLQLQSLYEIRLDQNNISAEVPELFGDFSNLTSLHLSTCGLYGKFPERILQIQTLRNLYLSNNKRLYGSLPEFPKEGLLETLVLSDTSFSGELPNSIGNLRLLSRLELENCGFNGSIPAAIEKLNQLQYLDLSSNHFTGPIPSIRWSESLIEIDLAHNRLIGPIPSHWINLMKLINLNLKNNSLNGTIPPTLFTLPSLQKLDLSQNQFTGQLGELYNVSSSLLDTLDLSINKLEGPIPTSLFQLTSLIILTLSWNNFNGTISLDMFFQQFRNLSSLDLSGNRLSINASGANSALFPQVGTLKLRSCNLKVFPFFLRNQSKLNHLDLSDNQMRGTIPNWIYRIGNGTLTHLNLSYNFLEDPERPLPDNGFKWLGVLDLRSNMLQGKNSILPPSASFLDYSYNNFTSILPRNPGTGHNFPMLQIVDISSNSFTGTLSNECFSSWKAMMINDEEEQSNHKHMILGFGVDAEESTEEELTEMTGDYDDGEEEDEEGFNGHYCVFCTKLDISRKRAIHNPNCNCHI</sequence>
<keyword evidence="4 10" id="KW-0732">Signal</keyword>
<dbReference type="Pfam" id="PF00560">
    <property type="entry name" value="LRR_1"/>
    <property type="match status" value="5"/>
</dbReference>
<dbReference type="PANTHER" id="PTHR27000">
    <property type="entry name" value="LEUCINE-RICH REPEAT RECEPTOR-LIKE PROTEIN KINASE FAMILY PROTEIN-RELATED"/>
    <property type="match status" value="1"/>
</dbReference>
<dbReference type="SMART" id="SM00369">
    <property type="entry name" value="LRR_TYP"/>
    <property type="match status" value="7"/>
</dbReference>
<keyword evidence="5" id="KW-0677">Repeat</keyword>
<evidence type="ECO:0000256" key="8">
    <source>
        <dbReference type="ARBA" id="ARBA00023170"/>
    </source>
</evidence>
<keyword evidence="13" id="KW-1185">Reference proteome</keyword>
<keyword evidence="9" id="KW-0325">Glycoprotein</keyword>
<dbReference type="Proteomes" id="UP000195402">
    <property type="component" value="Unassembled WGS sequence"/>
</dbReference>
<accession>A0A200PX33</accession>
<evidence type="ECO:0000256" key="5">
    <source>
        <dbReference type="ARBA" id="ARBA00022737"/>
    </source>
</evidence>